<evidence type="ECO:0000313" key="6">
    <source>
        <dbReference type="Proteomes" id="UP000192940"/>
    </source>
</evidence>
<keyword evidence="2" id="KW-0479">Metal-binding</keyword>
<sequence>MKLDKSKKAVFFDVDDTLYDHLTPFRRALETIARPKEGFPYEAAYHRLRYYSDMLSLELGGAGSDDYESAVEDMRRRRFQLALQEFDIELSPEQAERMQAAYIGCQYEIDMFEGARELLQRLADDGHVVGLITNGPLEHQMNKIAAMNLGSIIPADRLFVSGDVGWDKPDQRIFVHVNERTGTSPEHSYYIGDSWRNDVIGALAASWNVIWFNHRGTTPESEHTPHHTAGSYTELAQILETAL</sequence>
<reference evidence="5 6" key="1">
    <citation type="submission" date="2017-04" db="EMBL/GenBank/DDBJ databases">
        <authorList>
            <person name="Afonso C.L."/>
            <person name="Miller P.J."/>
            <person name="Scott M.A."/>
            <person name="Spackman E."/>
            <person name="Goraichik I."/>
            <person name="Dimitrov K.M."/>
            <person name="Suarez D.L."/>
            <person name="Swayne D.E."/>
        </authorList>
    </citation>
    <scope>NUCLEOTIDE SEQUENCE [LARGE SCALE GENOMIC DNA]</scope>
    <source>
        <strain evidence="5 6">N3/975</strain>
    </source>
</reference>
<evidence type="ECO:0000256" key="2">
    <source>
        <dbReference type="ARBA" id="ARBA00022723"/>
    </source>
</evidence>
<dbReference type="PANTHER" id="PTHR46470">
    <property type="entry name" value="N-ACYLNEURAMINATE-9-PHOSPHATASE"/>
    <property type="match status" value="1"/>
</dbReference>
<evidence type="ECO:0000313" key="5">
    <source>
        <dbReference type="EMBL" id="SMF65379.1"/>
    </source>
</evidence>
<protein>
    <submittedName>
        <fullName evidence="5">Putative hydrolase of the HAD superfamily</fullName>
    </submittedName>
</protein>
<dbReference type="InterPro" id="IPR023214">
    <property type="entry name" value="HAD_sf"/>
</dbReference>
<dbReference type="InterPro" id="IPR051400">
    <property type="entry name" value="HAD-like_hydrolase"/>
</dbReference>
<evidence type="ECO:0000256" key="4">
    <source>
        <dbReference type="ARBA" id="ARBA00022842"/>
    </source>
</evidence>
<evidence type="ECO:0000256" key="3">
    <source>
        <dbReference type="ARBA" id="ARBA00022801"/>
    </source>
</evidence>
<dbReference type="SFLD" id="SFLDS00003">
    <property type="entry name" value="Haloacid_Dehalogenase"/>
    <property type="match status" value="1"/>
</dbReference>
<dbReference type="SFLD" id="SFLDG01129">
    <property type="entry name" value="C1.5:_HAD__Beta-PGM__Phosphata"/>
    <property type="match status" value="1"/>
</dbReference>
<dbReference type="AlphaFoldDB" id="A0A1X7G7J5"/>
<keyword evidence="3 5" id="KW-0378">Hydrolase</keyword>
<dbReference type="GO" id="GO:0044281">
    <property type="term" value="P:small molecule metabolic process"/>
    <property type="evidence" value="ECO:0007669"/>
    <property type="project" value="UniProtKB-ARBA"/>
</dbReference>
<dbReference type="InterPro" id="IPR036412">
    <property type="entry name" value="HAD-like_sf"/>
</dbReference>
<dbReference type="NCBIfam" id="TIGR01549">
    <property type="entry name" value="HAD-SF-IA-v1"/>
    <property type="match status" value="1"/>
</dbReference>
<dbReference type="EMBL" id="LT840184">
    <property type="protein sequence ID" value="SMF65379.1"/>
    <property type="molecule type" value="Genomic_DNA"/>
</dbReference>
<dbReference type="GO" id="GO:0046872">
    <property type="term" value="F:metal ion binding"/>
    <property type="evidence" value="ECO:0007669"/>
    <property type="project" value="UniProtKB-KW"/>
</dbReference>
<keyword evidence="6" id="KW-1185">Reference proteome</keyword>
<dbReference type="GO" id="GO:0016791">
    <property type="term" value="F:phosphatase activity"/>
    <property type="evidence" value="ECO:0007669"/>
    <property type="project" value="TreeGrafter"/>
</dbReference>
<name>A0A1X7G7J5_9BACL</name>
<comment type="cofactor">
    <cofactor evidence="1">
        <name>Mg(2+)</name>
        <dbReference type="ChEBI" id="CHEBI:18420"/>
    </cofactor>
</comment>
<accession>A0A1X7G7J5</accession>
<dbReference type="Gene3D" id="3.40.50.1000">
    <property type="entry name" value="HAD superfamily/HAD-like"/>
    <property type="match status" value="1"/>
</dbReference>
<gene>
    <name evidence="5" type="ORF">SAMN05661091_0159</name>
</gene>
<keyword evidence="4" id="KW-0460">Magnesium</keyword>
<dbReference type="STRING" id="1313296.SAMN05661091_0159"/>
<dbReference type="InterPro" id="IPR006439">
    <property type="entry name" value="HAD-SF_hydro_IA"/>
</dbReference>
<evidence type="ECO:0000256" key="1">
    <source>
        <dbReference type="ARBA" id="ARBA00001946"/>
    </source>
</evidence>
<proteinExistence type="predicted"/>
<dbReference type="Gene3D" id="1.20.120.710">
    <property type="entry name" value="Haloacid dehalogenase hydrolase-like domain"/>
    <property type="match status" value="1"/>
</dbReference>
<dbReference type="Pfam" id="PF00702">
    <property type="entry name" value="Hydrolase"/>
    <property type="match status" value="1"/>
</dbReference>
<dbReference type="SUPFAM" id="SSF56784">
    <property type="entry name" value="HAD-like"/>
    <property type="match status" value="1"/>
</dbReference>
<organism evidence="5 6">
    <name type="scientific">Paenibacillus uliginis N3/975</name>
    <dbReference type="NCBI Taxonomy" id="1313296"/>
    <lineage>
        <taxon>Bacteria</taxon>
        <taxon>Bacillati</taxon>
        <taxon>Bacillota</taxon>
        <taxon>Bacilli</taxon>
        <taxon>Bacillales</taxon>
        <taxon>Paenibacillaceae</taxon>
        <taxon>Paenibacillus</taxon>
    </lineage>
</organism>
<dbReference type="RefSeq" id="WP_208917294.1">
    <property type="nucleotide sequence ID" value="NZ_LT840184.1"/>
</dbReference>
<dbReference type="Proteomes" id="UP000192940">
    <property type="component" value="Chromosome I"/>
</dbReference>
<dbReference type="PANTHER" id="PTHR46470:SF2">
    <property type="entry name" value="GLYCERALDEHYDE 3-PHOSPHATE PHOSPHATASE"/>
    <property type="match status" value="1"/>
</dbReference>